<accession>A0A8H7E652</accession>
<reference evidence="1" key="1">
    <citation type="submission" date="2020-02" db="EMBL/GenBank/DDBJ databases">
        <authorList>
            <person name="Palmer J.M."/>
        </authorList>
    </citation>
    <scope>NUCLEOTIDE SEQUENCE</scope>
    <source>
        <strain evidence="1">EPUS1.4</strain>
        <tissue evidence="1">Thallus</tissue>
    </source>
</reference>
<evidence type="ECO:0000313" key="2">
    <source>
        <dbReference type="Proteomes" id="UP000606974"/>
    </source>
</evidence>
<name>A0A8H7E652_9EURO</name>
<evidence type="ECO:0000313" key="1">
    <source>
        <dbReference type="EMBL" id="KAF7508226.1"/>
    </source>
</evidence>
<comment type="caution">
    <text evidence="1">The sequence shown here is derived from an EMBL/GenBank/DDBJ whole genome shotgun (WGS) entry which is preliminary data.</text>
</comment>
<protein>
    <submittedName>
        <fullName evidence="1">Uncharacterized protein</fullName>
    </submittedName>
</protein>
<proteinExistence type="predicted"/>
<dbReference type="EMBL" id="JAACFV010000057">
    <property type="protein sequence ID" value="KAF7508226.1"/>
    <property type="molecule type" value="Genomic_DNA"/>
</dbReference>
<keyword evidence="2" id="KW-1185">Reference proteome</keyword>
<organism evidence="1 2">
    <name type="scientific">Endocarpon pusillum</name>
    <dbReference type="NCBI Taxonomy" id="364733"/>
    <lineage>
        <taxon>Eukaryota</taxon>
        <taxon>Fungi</taxon>
        <taxon>Dikarya</taxon>
        <taxon>Ascomycota</taxon>
        <taxon>Pezizomycotina</taxon>
        <taxon>Eurotiomycetes</taxon>
        <taxon>Chaetothyriomycetidae</taxon>
        <taxon>Verrucariales</taxon>
        <taxon>Verrucariaceae</taxon>
        <taxon>Endocarpon</taxon>
    </lineage>
</organism>
<dbReference type="AlphaFoldDB" id="A0A8H7E652"/>
<dbReference type="Proteomes" id="UP000606974">
    <property type="component" value="Unassembled WGS sequence"/>
</dbReference>
<gene>
    <name evidence="1" type="ORF">GJ744_009523</name>
</gene>
<sequence>MTPSTGQSLWLLYFPDFLDDEDGEIQSHQLYKMSSSQMSIPTGTHRFVVTCLSDIMSLYP</sequence>